<dbReference type="PANTHER" id="PTHR30332">
    <property type="entry name" value="PROBABLE GENERAL SECRETION PATHWAY PROTEIN D"/>
    <property type="match status" value="1"/>
</dbReference>
<evidence type="ECO:0000256" key="11">
    <source>
        <dbReference type="SAM" id="MobiDB-lite"/>
    </source>
</evidence>
<gene>
    <name evidence="16" type="ORF">ABIE19_000122</name>
</gene>
<name>A0ABV2R8A1_9CAUL</name>
<protein>
    <submittedName>
        <fullName evidence="16">General secretion pathway protein D</fullName>
    </submittedName>
</protein>
<evidence type="ECO:0000256" key="3">
    <source>
        <dbReference type="ARBA" id="ARBA00022448"/>
    </source>
</evidence>
<evidence type="ECO:0000313" key="16">
    <source>
        <dbReference type="EMBL" id="MET4682213.1"/>
    </source>
</evidence>
<keyword evidence="5" id="KW-0812">Transmembrane</keyword>
<comment type="subcellular location">
    <subcellularLocation>
        <location evidence="1 10">Cell outer membrane</location>
    </subcellularLocation>
</comment>
<dbReference type="InterPro" id="IPR001775">
    <property type="entry name" value="GspD/PilQ"/>
</dbReference>
<evidence type="ECO:0000256" key="9">
    <source>
        <dbReference type="ARBA" id="ARBA00023237"/>
    </source>
</evidence>
<dbReference type="Pfam" id="PF03958">
    <property type="entry name" value="Secretin_N"/>
    <property type="match status" value="3"/>
</dbReference>
<feature type="domain" description="Type II/III secretion system secretin-like" evidence="13">
    <location>
        <begin position="463"/>
        <end position="626"/>
    </location>
</feature>
<feature type="domain" description="NolW-like" evidence="14">
    <location>
        <begin position="127"/>
        <end position="187"/>
    </location>
</feature>
<proteinExistence type="inferred from homology"/>
<feature type="domain" description="GspD-like N0" evidence="15">
    <location>
        <begin position="37"/>
        <end position="107"/>
    </location>
</feature>
<feature type="compositionally biased region" description="Low complexity" evidence="11">
    <location>
        <begin position="308"/>
        <end position="322"/>
    </location>
</feature>
<evidence type="ECO:0000256" key="4">
    <source>
        <dbReference type="ARBA" id="ARBA00022452"/>
    </source>
</evidence>
<dbReference type="Pfam" id="PF00263">
    <property type="entry name" value="Secretin"/>
    <property type="match status" value="1"/>
</dbReference>
<keyword evidence="9" id="KW-0998">Cell outer membrane</keyword>
<feature type="region of interest" description="Disordered" evidence="11">
    <location>
        <begin position="297"/>
        <end position="325"/>
    </location>
</feature>
<sequence length="706" mass="73579">MRLHRSFAAVALSALIAAQGPMLASPAFAQEGARQTLNVQGADIRAFIQDVARTTGRTFIVDPAVTGNVTVTSQRALSRAELFEVFLSTLRANGLVVTPTGSGAYRISPAQGAAQGPSTVGSERFSTQVFQLRNIDAASAAETIRPLVGPQGQVLANPSGNSVVVADFADNLTRIRSLIQRIDVDRASFDVVTLENSSAAEIAGVLAQVLAPPGGQPGQGMVSATPVASSNSIILRGDPAAVARVRPLVEDLDRRARSADDVKVVFLQHANAEQLLPVLQQIVGQPVTTAGAAATPAIARPGTGGGEAPTSQPVSAPAAPAPGQKASIARFPGANALVISASAETQRMLAEVIRQLDSRRQQVLIEAIVVELGDTAVRELGVQWLLAGSDGTPIGLTNYSERAAPLLPIVGGAAAGQLDKDDPLRKQLQDLALNSLVGANGFIGGGGGRIGSDGLFGFIINAAKSDEGSNLLQTPSLMTLDNEEATILVGQEVPITTGEALLDGNSNPFRTTQRQDIGVKLIVKPQINAGGSITLFMRQEVSSINGVLTRGASDLVLNKRELETTLVVDDGEIAVAGGLLDQNDRLSIDKVPGLGDIPVVGNLFRSTSRQRGRTNLMIFIRPTIVRTPGDARQLSADRWGYMRGEQLRSQPGVEPSLDEMLRDYMRTQPPVAPRAIDNPAPGVAAPAGEVTISPLAPAANAAPPQG</sequence>
<feature type="signal peptide" evidence="12">
    <location>
        <begin position="1"/>
        <end position="29"/>
    </location>
</feature>
<accession>A0ABV2R8A1</accession>
<dbReference type="InterPro" id="IPR005644">
    <property type="entry name" value="NolW-like"/>
</dbReference>
<evidence type="ECO:0000259" key="15">
    <source>
        <dbReference type="Pfam" id="PF21305"/>
    </source>
</evidence>
<dbReference type="Pfam" id="PF21305">
    <property type="entry name" value="type_II_gspD_N0"/>
    <property type="match status" value="1"/>
</dbReference>
<evidence type="ECO:0000256" key="10">
    <source>
        <dbReference type="RuleBase" id="RU004004"/>
    </source>
</evidence>
<reference evidence="16 17" key="1">
    <citation type="submission" date="2024-06" db="EMBL/GenBank/DDBJ databases">
        <title>Sorghum-associated microbial communities from plants grown in Nebraska, USA.</title>
        <authorList>
            <person name="Schachtman D."/>
        </authorList>
    </citation>
    <scope>NUCLEOTIDE SEQUENCE [LARGE SCALE GENOMIC DNA]</scope>
    <source>
        <strain evidence="16 17">2814</strain>
    </source>
</reference>
<comment type="similarity">
    <text evidence="2">Belongs to the bacterial secretin family. GSP D subfamily.</text>
</comment>
<keyword evidence="8" id="KW-0472">Membrane</keyword>
<comment type="caution">
    <text evidence="16">The sequence shown here is derived from an EMBL/GenBank/DDBJ whole genome shotgun (WGS) entry which is preliminary data.</text>
</comment>
<evidence type="ECO:0000259" key="14">
    <source>
        <dbReference type="Pfam" id="PF03958"/>
    </source>
</evidence>
<dbReference type="EMBL" id="JBEPTF010000001">
    <property type="protein sequence ID" value="MET4682213.1"/>
    <property type="molecule type" value="Genomic_DNA"/>
</dbReference>
<evidence type="ECO:0000256" key="7">
    <source>
        <dbReference type="ARBA" id="ARBA00022927"/>
    </source>
</evidence>
<evidence type="ECO:0000256" key="12">
    <source>
        <dbReference type="SAM" id="SignalP"/>
    </source>
</evidence>
<dbReference type="InterPro" id="IPR004846">
    <property type="entry name" value="T2SS/T3SS_dom"/>
</dbReference>
<feature type="chain" id="PRO_5045728726" evidence="12">
    <location>
        <begin position="30"/>
        <end position="706"/>
    </location>
</feature>
<dbReference type="RefSeq" id="WP_354087173.1">
    <property type="nucleotide sequence ID" value="NZ_JBEPTF010000001.1"/>
</dbReference>
<evidence type="ECO:0000259" key="13">
    <source>
        <dbReference type="Pfam" id="PF00263"/>
    </source>
</evidence>
<dbReference type="InterPro" id="IPR038591">
    <property type="entry name" value="NolW-like_sf"/>
</dbReference>
<organism evidence="16 17">
    <name type="scientific">Brevundimonas faecalis</name>
    <dbReference type="NCBI Taxonomy" id="947378"/>
    <lineage>
        <taxon>Bacteria</taxon>
        <taxon>Pseudomonadati</taxon>
        <taxon>Pseudomonadota</taxon>
        <taxon>Alphaproteobacteria</taxon>
        <taxon>Caulobacterales</taxon>
        <taxon>Caulobacteraceae</taxon>
        <taxon>Brevundimonas</taxon>
    </lineage>
</organism>
<evidence type="ECO:0000256" key="2">
    <source>
        <dbReference type="ARBA" id="ARBA00006980"/>
    </source>
</evidence>
<dbReference type="Gene3D" id="3.30.1370.120">
    <property type="match status" value="3"/>
</dbReference>
<evidence type="ECO:0000256" key="8">
    <source>
        <dbReference type="ARBA" id="ARBA00023136"/>
    </source>
</evidence>
<evidence type="ECO:0000256" key="6">
    <source>
        <dbReference type="ARBA" id="ARBA00022729"/>
    </source>
</evidence>
<dbReference type="InterPro" id="IPR050810">
    <property type="entry name" value="Bact_Secretion_Sys_Channel"/>
</dbReference>
<evidence type="ECO:0000313" key="17">
    <source>
        <dbReference type="Proteomes" id="UP001549313"/>
    </source>
</evidence>
<feature type="domain" description="NolW-like" evidence="14">
    <location>
        <begin position="190"/>
        <end position="257"/>
    </location>
</feature>
<dbReference type="Proteomes" id="UP001549313">
    <property type="component" value="Unassembled WGS sequence"/>
</dbReference>
<evidence type="ECO:0000256" key="5">
    <source>
        <dbReference type="ARBA" id="ARBA00022692"/>
    </source>
</evidence>
<keyword evidence="6 12" id="KW-0732">Signal</keyword>
<feature type="domain" description="NolW-like" evidence="14">
    <location>
        <begin position="262"/>
        <end position="362"/>
    </location>
</feature>
<keyword evidence="7" id="KW-0653">Protein transport</keyword>
<dbReference type="NCBIfam" id="TIGR02517">
    <property type="entry name" value="type_II_gspD"/>
    <property type="match status" value="1"/>
</dbReference>
<dbReference type="InterPro" id="IPR013356">
    <property type="entry name" value="T2SS_GspD"/>
</dbReference>
<keyword evidence="4" id="KW-1134">Transmembrane beta strand</keyword>
<dbReference type="PRINTS" id="PR00811">
    <property type="entry name" value="BCTERIALGSPD"/>
</dbReference>
<keyword evidence="3 10" id="KW-0813">Transport</keyword>
<dbReference type="PANTHER" id="PTHR30332:SF24">
    <property type="entry name" value="SECRETIN GSPD-RELATED"/>
    <property type="match status" value="1"/>
</dbReference>
<dbReference type="InterPro" id="IPR049371">
    <property type="entry name" value="GspD-like_N0"/>
</dbReference>
<keyword evidence="17" id="KW-1185">Reference proteome</keyword>
<evidence type="ECO:0000256" key="1">
    <source>
        <dbReference type="ARBA" id="ARBA00004442"/>
    </source>
</evidence>